<dbReference type="SUPFAM" id="SSF53659">
    <property type="entry name" value="Isocitrate/Isopropylmalate dehydrogenase-like"/>
    <property type="match status" value="1"/>
</dbReference>
<dbReference type="FunFam" id="3.40.718.10:FF:000002">
    <property type="entry name" value="Isocitrate dehydrogenase [NADP]"/>
    <property type="match status" value="1"/>
</dbReference>
<dbReference type="InterPro" id="IPR004790">
    <property type="entry name" value="Isocitrate_DH_NADP"/>
</dbReference>
<evidence type="ECO:0000256" key="11">
    <source>
        <dbReference type="PIRSR" id="PIRSR000108-1"/>
    </source>
</evidence>
<dbReference type="GO" id="GO:0000287">
    <property type="term" value="F:magnesium ion binding"/>
    <property type="evidence" value="ECO:0007669"/>
    <property type="project" value="InterPro"/>
</dbReference>
<dbReference type="InterPro" id="IPR019818">
    <property type="entry name" value="IsoCit/isopropylmalate_DH_CS"/>
</dbReference>
<sequence length="407" mass="46038">MAKIKVKNPVVELDGDEMTRIIWEWIRERLILPYLDIDLKYYDLSVQKRDETDDQITIDSANAIKQYGVGVKCATITPDEQRVEEFNLKSMWKSPNGTIRNILGGVVFREPIVIQNVPRLVPGWTDPIVVGRHAFGDQYRATDFVVPGPGKLRLVWEGDNGETIDREVFNYPSGGVAMAMYNLDDSIRDFARASFNYGLSLGWPVYLSTKNTILKAYDGRFKDLFQEVFDTEGFKEKFAAAGISYEHRLIDDMVASALKWSGKFVWACKNYDGDVQSDTVAQGFGSLGLMTSVLMSPDGKTIEAEAAHGTVTRHYRQHQQGKQTSTNPIASIFAWTRGLMYRGKFDETPEVVKFAETLERVCIETVESGKMTKDLALLIGPDQAWMTTEKFFEAIVENLEAEMKNWA</sequence>
<feature type="site" description="Critical for catalysis" evidence="11">
    <location>
        <position position="139"/>
    </location>
</feature>
<keyword evidence="17" id="KW-1185">Reference proteome</keyword>
<dbReference type="RefSeq" id="WP_039334315.1">
    <property type="nucleotide sequence ID" value="NZ_JBNNWK010000003.1"/>
</dbReference>
<feature type="binding site" evidence="14">
    <location>
        <begin position="75"/>
        <end position="77"/>
    </location>
    <ligand>
        <name>NADP(+)</name>
        <dbReference type="ChEBI" id="CHEBI:58349"/>
    </ligand>
</feature>
<dbReference type="Pfam" id="PF00180">
    <property type="entry name" value="Iso_dh"/>
    <property type="match status" value="1"/>
</dbReference>
<comment type="caution">
    <text evidence="16">The sequence shown here is derived from an EMBL/GenBank/DDBJ whole genome shotgun (WGS) entry which is preliminary data.</text>
</comment>
<name>A0A0B8ZJY2_9SPHN</name>
<evidence type="ECO:0000313" key="17">
    <source>
        <dbReference type="Proteomes" id="UP000031338"/>
    </source>
</evidence>
<dbReference type="EC" id="1.1.1.42" evidence="10"/>
<keyword evidence="6 10" id="KW-0460">Magnesium</keyword>
<dbReference type="NCBIfam" id="TIGR00127">
    <property type="entry name" value="nadp_idh_euk"/>
    <property type="match status" value="1"/>
</dbReference>
<feature type="binding site" evidence="12">
    <location>
        <begin position="94"/>
        <end position="100"/>
    </location>
    <ligand>
        <name>D-threo-isocitrate</name>
        <dbReference type="ChEBI" id="CHEBI:15562"/>
    </ligand>
</feature>
<evidence type="ECO:0000256" key="1">
    <source>
        <dbReference type="ARBA" id="ARBA00001936"/>
    </source>
</evidence>
<comment type="cofactor">
    <cofactor evidence="1">
        <name>Mn(2+)</name>
        <dbReference type="ChEBI" id="CHEBI:29035"/>
    </cofactor>
</comment>
<protein>
    <recommendedName>
        <fullName evidence="10">Isocitrate dehydrogenase [NADP]</fullName>
        <ecNumber evidence="10">1.1.1.42</ecNumber>
    </recommendedName>
</protein>
<feature type="domain" description="Isopropylmalate dehydrogenase-like" evidence="15">
    <location>
        <begin position="9"/>
        <end position="395"/>
    </location>
</feature>
<dbReference type="GO" id="GO:0006099">
    <property type="term" value="P:tricarboxylic acid cycle"/>
    <property type="evidence" value="ECO:0007669"/>
    <property type="project" value="UniProtKB-KW"/>
</dbReference>
<dbReference type="STRING" id="48936.NJ75_02206"/>
<dbReference type="PANTHER" id="PTHR11822">
    <property type="entry name" value="NADP-SPECIFIC ISOCITRATE DEHYDROGENASE"/>
    <property type="match status" value="1"/>
</dbReference>
<evidence type="ECO:0000256" key="13">
    <source>
        <dbReference type="PIRSR" id="PIRSR000108-3"/>
    </source>
</evidence>
<dbReference type="PIRSF" id="PIRSF000108">
    <property type="entry name" value="IDH_NADP"/>
    <property type="match status" value="1"/>
</dbReference>
<evidence type="ECO:0000259" key="15">
    <source>
        <dbReference type="SMART" id="SM01329"/>
    </source>
</evidence>
<keyword evidence="5 10" id="KW-0479">Metal-binding</keyword>
<evidence type="ECO:0000256" key="12">
    <source>
        <dbReference type="PIRSR" id="PIRSR000108-2"/>
    </source>
</evidence>
<accession>A0A0B8ZJY2</accession>
<proteinExistence type="inferred from homology"/>
<dbReference type="NCBIfam" id="NF006156">
    <property type="entry name" value="PRK08299.1"/>
    <property type="match status" value="1"/>
</dbReference>
<dbReference type="GO" id="GO:0006097">
    <property type="term" value="P:glyoxylate cycle"/>
    <property type="evidence" value="ECO:0007669"/>
    <property type="project" value="UniProtKB-KW"/>
</dbReference>
<dbReference type="Proteomes" id="UP000031338">
    <property type="component" value="Unassembled WGS sequence"/>
</dbReference>
<evidence type="ECO:0000256" key="5">
    <source>
        <dbReference type="ARBA" id="ARBA00022723"/>
    </source>
</evidence>
<evidence type="ECO:0000256" key="3">
    <source>
        <dbReference type="ARBA" id="ARBA00022435"/>
    </source>
</evidence>
<evidence type="ECO:0000256" key="7">
    <source>
        <dbReference type="ARBA" id="ARBA00022857"/>
    </source>
</evidence>
<dbReference type="GO" id="GO:0004450">
    <property type="term" value="F:isocitrate dehydrogenase (NADP+) activity"/>
    <property type="evidence" value="ECO:0007669"/>
    <property type="project" value="UniProtKB-UniRule"/>
</dbReference>
<dbReference type="EMBL" id="JRVC01000009">
    <property type="protein sequence ID" value="KHS46612.1"/>
    <property type="molecule type" value="Genomic_DNA"/>
</dbReference>
<evidence type="ECO:0000256" key="10">
    <source>
        <dbReference type="PIRNR" id="PIRNR000108"/>
    </source>
</evidence>
<dbReference type="InterPro" id="IPR024084">
    <property type="entry name" value="IsoPropMal-DH-like_dom"/>
</dbReference>
<keyword evidence="4 10" id="KW-0816">Tricarboxylic acid cycle</keyword>
<feature type="binding site" evidence="14">
    <location>
        <begin position="309"/>
        <end position="314"/>
    </location>
    <ligand>
        <name>NADP(+)</name>
        <dbReference type="ChEBI" id="CHEBI:58349"/>
    </ligand>
</feature>
<evidence type="ECO:0000256" key="8">
    <source>
        <dbReference type="ARBA" id="ARBA00023002"/>
    </source>
</evidence>
<keyword evidence="7 10" id="KW-0521">NADP</keyword>
<feature type="site" description="Critical for catalysis" evidence="11">
    <location>
        <position position="210"/>
    </location>
</feature>
<comment type="similarity">
    <text evidence="2 10">Belongs to the isocitrate and isopropylmalate dehydrogenases family.</text>
</comment>
<evidence type="ECO:0000256" key="9">
    <source>
        <dbReference type="ARBA" id="ARBA00023211"/>
    </source>
</evidence>
<dbReference type="PROSITE" id="PS00470">
    <property type="entry name" value="IDH_IMDH"/>
    <property type="match status" value="1"/>
</dbReference>
<keyword evidence="8 10" id="KW-0560">Oxidoreductase</keyword>
<keyword evidence="9 10" id="KW-0464">Manganese</keyword>
<keyword evidence="3" id="KW-0329">Glyoxylate bypass</keyword>
<feature type="binding site" evidence="12">
    <location>
        <position position="109"/>
    </location>
    <ligand>
        <name>D-threo-isocitrate</name>
        <dbReference type="ChEBI" id="CHEBI:15562"/>
    </ligand>
</feature>
<organism evidence="16 17">
    <name type="scientific">Novosphingobium subterraneum</name>
    <dbReference type="NCBI Taxonomy" id="48936"/>
    <lineage>
        <taxon>Bacteria</taxon>
        <taxon>Pseudomonadati</taxon>
        <taxon>Pseudomonadota</taxon>
        <taxon>Alphaproteobacteria</taxon>
        <taxon>Sphingomonadales</taxon>
        <taxon>Sphingomonadaceae</taxon>
        <taxon>Novosphingobium</taxon>
    </lineage>
</organism>
<feature type="binding site" evidence="13">
    <location>
        <position position="251"/>
    </location>
    <ligand>
        <name>Mn(2+)</name>
        <dbReference type="ChEBI" id="CHEBI:29035"/>
    </ligand>
</feature>
<evidence type="ECO:0000256" key="4">
    <source>
        <dbReference type="ARBA" id="ARBA00022532"/>
    </source>
</evidence>
<dbReference type="GO" id="GO:0006102">
    <property type="term" value="P:isocitrate metabolic process"/>
    <property type="evidence" value="ECO:0007669"/>
    <property type="project" value="UniProtKB-UniRule"/>
</dbReference>
<dbReference type="Gene3D" id="3.40.718.10">
    <property type="entry name" value="Isopropylmalate Dehydrogenase"/>
    <property type="match status" value="1"/>
</dbReference>
<dbReference type="SMART" id="SM01329">
    <property type="entry name" value="Iso_dh"/>
    <property type="match status" value="1"/>
</dbReference>
<evidence type="ECO:0000313" key="16">
    <source>
        <dbReference type="EMBL" id="KHS46612.1"/>
    </source>
</evidence>
<evidence type="ECO:0000256" key="14">
    <source>
        <dbReference type="PIRSR" id="PIRSR000108-4"/>
    </source>
</evidence>
<comment type="catalytic activity">
    <reaction evidence="10">
        <text>D-threo-isocitrate + NADP(+) = 2-oxoglutarate + CO2 + NADPH</text>
        <dbReference type="Rhea" id="RHEA:19629"/>
        <dbReference type="ChEBI" id="CHEBI:15562"/>
        <dbReference type="ChEBI" id="CHEBI:16526"/>
        <dbReference type="ChEBI" id="CHEBI:16810"/>
        <dbReference type="ChEBI" id="CHEBI:57783"/>
        <dbReference type="ChEBI" id="CHEBI:58349"/>
        <dbReference type="EC" id="1.1.1.42"/>
    </reaction>
</comment>
<dbReference type="GO" id="GO:0051287">
    <property type="term" value="F:NAD binding"/>
    <property type="evidence" value="ECO:0007669"/>
    <property type="project" value="InterPro"/>
</dbReference>
<dbReference type="AlphaFoldDB" id="A0A0B8ZJY2"/>
<feature type="binding site" evidence="13">
    <location>
        <position position="274"/>
    </location>
    <ligand>
        <name>Mn(2+)</name>
        <dbReference type="ChEBI" id="CHEBI:29035"/>
    </ligand>
</feature>
<feature type="binding site" evidence="14">
    <location>
        <position position="259"/>
    </location>
    <ligand>
        <name>NADP(+)</name>
        <dbReference type="ChEBI" id="CHEBI:58349"/>
    </ligand>
</feature>
<gene>
    <name evidence="16" type="ORF">NJ75_02206</name>
</gene>
<comment type="cofactor">
    <cofactor evidence="10 13">
        <name>Mg(2+)</name>
        <dbReference type="ChEBI" id="CHEBI:18420"/>
    </cofactor>
    <cofactor evidence="10 13">
        <name>Mn(2+)</name>
        <dbReference type="ChEBI" id="CHEBI:29035"/>
    </cofactor>
    <text evidence="10 13">Binds 1 Mg(2+) or Mn(2+) ion per subunit.</text>
</comment>
<feature type="binding site" evidence="14">
    <location>
        <position position="327"/>
    </location>
    <ligand>
        <name>NADP(+)</name>
        <dbReference type="ChEBI" id="CHEBI:58349"/>
    </ligand>
</feature>
<dbReference type="PANTHER" id="PTHR11822:SF21">
    <property type="entry name" value="ISOCITRATE DEHYDROGENASE [NADP], MITOCHONDRIAL"/>
    <property type="match status" value="1"/>
</dbReference>
<dbReference type="PATRIC" id="fig|48936.3.peg.2215"/>
<feature type="binding site" evidence="12">
    <location>
        <position position="77"/>
    </location>
    <ligand>
        <name>D-threo-isocitrate</name>
        <dbReference type="ChEBI" id="CHEBI:15562"/>
    </ligand>
</feature>
<feature type="binding site" evidence="14">
    <location>
        <position position="82"/>
    </location>
    <ligand>
        <name>NADP(+)</name>
        <dbReference type="ChEBI" id="CHEBI:58349"/>
    </ligand>
</feature>
<evidence type="ECO:0000256" key="6">
    <source>
        <dbReference type="ARBA" id="ARBA00022842"/>
    </source>
</evidence>
<reference evidence="16 17" key="1">
    <citation type="submission" date="2014-10" db="EMBL/GenBank/DDBJ databases">
        <title>Draft genome sequence of Novosphingobium subterraneum DSM 12447.</title>
        <authorList>
            <person name="Gan H.M."/>
            <person name="Gan H.Y."/>
            <person name="Savka M.A."/>
        </authorList>
    </citation>
    <scope>NUCLEOTIDE SEQUENCE [LARGE SCALE GENOMIC DNA]</scope>
    <source>
        <strain evidence="16 17">DSM 12447</strain>
    </source>
</reference>
<feature type="binding site" evidence="12">
    <location>
        <position position="132"/>
    </location>
    <ligand>
        <name>D-threo-isocitrate</name>
        <dbReference type="ChEBI" id="CHEBI:15562"/>
    </ligand>
</feature>
<evidence type="ECO:0000256" key="2">
    <source>
        <dbReference type="ARBA" id="ARBA00007769"/>
    </source>
</evidence>